<dbReference type="RefSeq" id="WP_213541929.1">
    <property type="nucleotide sequence ID" value="NZ_AP023418.1"/>
</dbReference>
<name>A0A810Q4J5_9FIRM</name>
<evidence type="ECO:0000313" key="1">
    <source>
        <dbReference type="EMBL" id="BCK81162.1"/>
    </source>
</evidence>
<evidence type="ECO:0000313" key="2">
    <source>
        <dbReference type="Proteomes" id="UP000681035"/>
    </source>
</evidence>
<sequence>MSKIHIKYMTDEALATVKANTDAITGKLIENPKSSSWLKDFFPGTLWVTKKYEIEEFALRVPKDGKDRETDIYNSILLYEHLRHLPLYVLTDERFWCWINFEIGYEVALKYMPVKKGSSVFKDHWLLTQGKRRGLFFGVLSRCYFRVALSIDETLDDPYELAKFVIENPLRFRELTWRSFSSEKMIVIGTLKAEMRVMGEYPQAEENTKHFAEIAKSLSKLGSVMLLDCMTEKDIEEYVYKKYKRMIEEDLANRGLFDKLKDAVIKVFK</sequence>
<keyword evidence="2" id="KW-1185">Reference proteome</keyword>
<dbReference type="EMBL" id="AP023418">
    <property type="protein sequence ID" value="BCK81162.1"/>
    <property type="molecule type" value="Genomic_DNA"/>
</dbReference>
<proteinExistence type="predicted"/>
<reference evidence="1" key="1">
    <citation type="submission" date="2020-09" db="EMBL/GenBank/DDBJ databases">
        <title>New species isolated from human feces.</title>
        <authorList>
            <person name="Kitahara M."/>
            <person name="Shigeno Y."/>
            <person name="Shime M."/>
            <person name="Matsumoto Y."/>
            <person name="Nakamura S."/>
            <person name="Motooka D."/>
            <person name="Fukuoka S."/>
            <person name="Nishikawa H."/>
            <person name="Benno Y."/>
        </authorList>
    </citation>
    <scope>NUCLEOTIDE SEQUENCE</scope>
    <source>
        <strain evidence="1">MM50</strain>
    </source>
</reference>
<protein>
    <submittedName>
        <fullName evidence="1">Uncharacterized protein</fullName>
    </submittedName>
</protein>
<dbReference type="AlphaFoldDB" id="A0A810Q4J5"/>
<gene>
    <name evidence="1" type="ORF">MM50RIKEN_09250</name>
</gene>
<dbReference type="KEGG" id="vcop:MM50RIKEN_09250"/>
<accession>A0A810Q4J5</accession>
<dbReference type="InterPro" id="IPR045920">
    <property type="entry name" value="DUF6339"/>
</dbReference>
<dbReference type="Proteomes" id="UP000681035">
    <property type="component" value="Chromosome"/>
</dbReference>
<dbReference type="Pfam" id="PF19866">
    <property type="entry name" value="DUF6339"/>
    <property type="match status" value="1"/>
</dbReference>
<organism evidence="1 2">
    <name type="scientific">Vescimonas coprocola</name>
    <dbReference type="NCBI Taxonomy" id="2714355"/>
    <lineage>
        <taxon>Bacteria</taxon>
        <taxon>Bacillati</taxon>
        <taxon>Bacillota</taxon>
        <taxon>Clostridia</taxon>
        <taxon>Eubacteriales</taxon>
        <taxon>Oscillospiraceae</taxon>
        <taxon>Vescimonas</taxon>
    </lineage>
</organism>